<comment type="caution">
    <text evidence="6">The sequence shown here is derived from an EMBL/GenBank/DDBJ whole genome shotgun (WGS) entry which is preliminary data.</text>
</comment>
<keyword evidence="2 5" id="KW-0378">Hydrolase</keyword>
<accession>A0ABW3L2G2</accession>
<dbReference type="InterPro" id="IPR016667">
    <property type="entry name" value="Caps_polysacc_synth_CpsB/CapC"/>
</dbReference>
<dbReference type="EC" id="3.1.3.48" evidence="5"/>
<evidence type="ECO:0000256" key="5">
    <source>
        <dbReference type="PIRNR" id="PIRNR016557"/>
    </source>
</evidence>
<dbReference type="InterPro" id="IPR016195">
    <property type="entry name" value="Pol/histidinol_Pase-like"/>
</dbReference>
<dbReference type="Pfam" id="PF19567">
    <property type="entry name" value="CpsB_CapC"/>
    <property type="match status" value="1"/>
</dbReference>
<protein>
    <recommendedName>
        <fullName evidence="5">Tyrosine-protein phosphatase</fullName>
        <ecNumber evidence="5">3.1.3.48</ecNumber>
    </recommendedName>
</protein>
<dbReference type="PANTHER" id="PTHR39181">
    <property type="entry name" value="TYROSINE-PROTEIN PHOSPHATASE YWQE"/>
    <property type="match status" value="1"/>
</dbReference>
<evidence type="ECO:0000256" key="1">
    <source>
        <dbReference type="ARBA" id="ARBA00005750"/>
    </source>
</evidence>
<comment type="catalytic activity">
    <reaction evidence="4 5">
        <text>O-phospho-L-tyrosyl-[protein] + H2O = L-tyrosyl-[protein] + phosphate</text>
        <dbReference type="Rhea" id="RHEA:10684"/>
        <dbReference type="Rhea" id="RHEA-COMP:10136"/>
        <dbReference type="Rhea" id="RHEA-COMP:20101"/>
        <dbReference type="ChEBI" id="CHEBI:15377"/>
        <dbReference type="ChEBI" id="CHEBI:43474"/>
        <dbReference type="ChEBI" id="CHEBI:46858"/>
        <dbReference type="ChEBI" id="CHEBI:61978"/>
        <dbReference type="EC" id="3.1.3.48"/>
    </reaction>
</comment>
<dbReference type="Gene3D" id="3.20.20.140">
    <property type="entry name" value="Metal-dependent hydrolases"/>
    <property type="match status" value="1"/>
</dbReference>
<dbReference type="RefSeq" id="WP_386061279.1">
    <property type="nucleotide sequence ID" value="NZ_JBHTKL010000005.1"/>
</dbReference>
<dbReference type="EMBL" id="JBHTKL010000005">
    <property type="protein sequence ID" value="MFD1020165.1"/>
    <property type="molecule type" value="Genomic_DNA"/>
</dbReference>
<reference evidence="7" key="1">
    <citation type="journal article" date="2019" name="Int. J. Syst. Evol. Microbiol.">
        <title>The Global Catalogue of Microorganisms (GCM) 10K type strain sequencing project: providing services to taxonomists for standard genome sequencing and annotation.</title>
        <authorList>
            <consortium name="The Broad Institute Genomics Platform"/>
            <consortium name="The Broad Institute Genome Sequencing Center for Infectious Disease"/>
            <person name="Wu L."/>
            <person name="Ma J."/>
        </authorList>
    </citation>
    <scope>NUCLEOTIDE SEQUENCE [LARGE SCALE GENOMIC DNA]</scope>
    <source>
        <strain evidence="7">CCUG 56607</strain>
    </source>
</reference>
<comment type="similarity">
    <text evidence="1 5">Belongs to the metallo-dependent hydrolases superfamily. CpsB/CapC family.</text>
</comment>
<name>A0ABW3L2G2_9BACI</name>
<sequence>MIDLHSHILPGVDDGAKTLEDSLAMAEAAVQDGIDTIIATPHHQNGKYINEAPTILNAVHNLNEALQSNQIPLKVLPGQETRIHGSMVEALEEGTILPLNEDTGYVFVELPSDQVPRYTKQVLFDIQMKGYKPIIVHPERNAKLIQEPDLLYQFVQNGAYTQITAASLCGRFGKNIQTFTHQLIEANLTHLIASDAHNTTSRGFCVREAYQEVQENYGASMVYFFDENAKFVAGGQNLAADPPEQIRKKKKFLGIF</sequence>
<dbReference type="PANTHER" id="PTHR39181:SF1">
    <property type="entry name" value="TYROSINE-PROTEIN PHOSPHATASE YWQE"/>
    <property type="match status" value="1"/>
</dbReference>
<proteinExistence type="inferred from homology"/>
<dbReference type="Proteomes" id="UP001596990">
    <property type="component" value="Unassembled WGS sequence"/>
</dbReference>
<organism evidence="6 7">
    <name type="scientific">Thalassobacillus hwangdonensis</name>
    <dbReference type="NCBI Taxonomy" id="546108"/>
    <lineage>
        <taxon>Bacteria</taxon>
        <taxon>Bacillati</taxon>
        <taxon>Bacillota</taxon>
        <taxon>Bacilli</taxon>
        <taxon>Bacillales</taxon>
        <taxon>Bacillaceae</taxon>
        <taxon>Thalassobacillus</taxon>
    </lineage>
</organism>
<dbReference type="SUPFAM" id="SSF89550">
    <property type="entry name" value="PHP domain-like"/>
    <property type="match status" value="1"/>
</dbReference>
<evidence type="ECO:0000256" key="2">
    <source>
        <dbReference type="ARBA" id="ARBA00022801"/>
    </source>
</evidence>
<keyword evidence="3 5" id="KW-0904">Protein phosphatase</keyword>
<evidence type="ECO:0000313" key="7">
    <source>
        <dbReference type="Proteomes" id="UP001596990"/>
    </source>
</evidence>
<evidence type="ECO:0000313" key="6">
    <source>
        <dbReference type="EMBL" id="MFD1020165.1"/>
    </source>
</evidence>
<gene>
    <name evidence="6" type="ORF">ACFQ2J_13340</name>
</gene>
<dbReference type="PIRSF" id="PIRSF016557">
    <property type="entry name" value="Caps_synth_CpsB"/>
    <property type="match status" value="1"/>
</dbReference>
<keyword evidence="7" id="KW-1185">Reference proteome</keyword>
<evidence type="ECO:0000256" key="3">
    <source>
        <dbReference type="ARBA" id="ARBA00022912"/>
    </source>
</evidence>
<evidence type="ECO:0000256" key="4">
    <source>
        <dbReference type="ARBA" id="ARBA00051722"/>
    </source>
</evidence>